<evidence type="ECO:0000256" key="6">
    <source>
        <dbReference type="ARBA" id="ARBA00022642"/>
    </source>
</evidence>
<evidence type="ECO:0000256" key="1">
    <source>
        <dbReference type="ARBA" id="ARBA00004952"/>
    </source>
</evidence>
<dbReference type="SUPFAM" id="SSF51690">
    <property type="entry name" value="Nicotinate/Quinolinate PRTase C-terminal domain-like"/>
    <property type="match status" value="1"/>
</dbReference>
<dbReference type="NCBIfam" id="NF006695">
    <property type="entry name" value="PRK09243.1-2"/>
    <property type="match status" value="1"/>
</dbReference>
<evidence type="ECO:0000256" key="3">
    <source>
        <dbReference type="ARBA" id="ARBA00013236"/>
    </source>
</evidence>
<dbReference type="NCBIfam" id="NF006694">
    <property type="entry name" value="PRK09243.1-1"/>
    <property type="match status" value="1"/>
</dbReference>
<comment type="caution">
    <text evidence="13">The sequence shown here is derived from an EMBL/GenBank/DDBJ whole genome shotgun (WGS) entry which is preliminary data.</text>
</comment>
<dbReference type="GO" id="GO:0016757">
    <property type="term" value="F:glycosyltransferase activity"/>
    <property type="evidence" value="ECO:0007669"/>
    <property type="project" value="UniProtKB-KW"/>
</dbReference>
<dbReference type="PANTHER" id="PTHR11098:SF1">
    <property type="entry name" value="NICOTINATE PHOSPHORIBOSYLTRANSFERASE"/>
    <property type="match status" value="1"/>
</dbReference>
<dbReference type="InterPro" id="IPR013785">
    <property type="entry name" value="Aldolase_TIM"/>
</dbReference>
<evidence type="ECO:0000259" key="12">
    <source>
        <dbReference type="Pfam" id="PF17956"/>
    </source>
</evidence>
<dbReference type="NCBIfam" id="NF009131">
    <property type="entry name" value="PRK12484.1"/>
    <property type="match status" value="1"/>
</dbReference>
<dbReference type="EC" id="6.3.4.21" evidence="3 9"/>
<dbReference type="Gene3D" id="3.20.20.70">
    <property type="entry name" value="Aldolase class I"/>
    <property type="match status" value="1"/>
</dbReference>
<evidence type="ECO:0000256" key="9">
    <source>
        <dbReference type="RuleBase" id="RU365100"/>
    </source>
</evidence>
<dbReference type="InterPro" id="IPR006405">
    <property type="entry name" value="Nic_PRibTrfase_pncB"/>
</dbReference>
<gene>
    <name evidence="13" type="ORF">DY114_05880</name>
</gene>
<evidence type="ECO:0000256" key="7">
    <source>
        <dbReference type="ARBA" id="ARBA00022679"/>
    </source>
</evidence>
<evidence type="ECO:0000256" key="2">
    <source>
        <dbReference type="ARBA" id="ARBA00010897"/>
    </source>
</evidence>
<dbReference type="GO" id="GO:0004516">
    <property type="term" value="F:nicotinate phosphoribosyltransferase activity"/>
    <property type="evidence" value="ECO:0007669"/>
    <property type="project" value="UniProtKB-EC"/>
</dbReference>
<dbReference type="InterPro" id="IPR041619">
    <property type="entry name" value="NAPRTase_C"/>
</dbReference>
<keyword evidence="4" id="KW-0597">Phosphoprotein</keyword>
<feature type="domain" description="Nicotinate/nicotinamide phosphoribosyltransferase" evidence="10">
    <location>
        <begin position="155"/>
        <end position="344"/>
    </location>
</feature>
<dbReference type="CDD" id="cd01570">
    <property type="entry name" value="NAPRTase_A"/>
    <property type="match status" value="1"/>
</dbReference>
<comment type="PTM">
    <text evidence="9">Transiently phosphorylated on a His residue during the reaction cycle. Phosphorylation strongly increases the affinity for substrates and increases the rate of nicotinate D-ribonucleotide production. Dephosphorylation regenerates the low-affinity form of the enzyme, leading to product release.</text>
</comment>
<dbReference type="InterPro" id="IPR007229">
    <property type="entry name" value="Nic_PRibTrfase-Fam"/>
</dbReference>
<dbReference type="NCBIfam" id="TIGR01513">
    <property type="entry name" value="NAPRTase_put"/>
    <property type="match status" value="1"/>
</dbReference>
<dbReference type="EMBL" id="QUAV01000004">
    <property type="protein sequence ID" value="TPR24185.1"/>
    <property type="molecule type" value="Genomic_DNA"/>
</dbReference>
<evidence type="ECO:0000256" key="5">
    <source>
        <dbReference type="ARBA" id="ARBA00022598"/>
    </source>
</evidence>
<name>A0ABY2YZN3_9LACO</name>
<comment type="catalytic activity">
    <reaction evidence="8 9">
        <text>5-phospho-alpha-D-ribose 1-diphosphate + nicotinate + ATP + H2O = nicotinate beta-D-ribonucleotide + ADP + phosphate + diphosphate</text>
        <dbReference type="Rhea" id="RHEA:36163"/>
        <dbReference type="ChEBI" id="CHEBI:15377"/>
        <dbReference type="ChEBI" id="CHEBI:30616"/>
        <dbReference type="ChEBI" id="CHEBI:32544"/>
        <dbReference type="ChEBI" id="CHEBI:33019"/>
        <dbReference type="ChEBI" id="CHEBI:43474"/>
        <dbReference type="ChEBI" id="CHEBI:57502"/>
        <dbReference type="ChEBI" id="CHEBI:58017"/>
        <dbReference type="ChEBI" id="CHEBI:456216"/>
        <dbReference type="EC" id="6.3.4.21"/>
    </reaction>
</comment>
<dbReference type="InterPro" id="IPR036068">
    <property type="entry name" value="Nicotinate_pribotase-like_C"/>
</dbReference>
<dbReference type="Pfam" id="PF17956">
    <property type="entry name" value="NAPRTase_C"/>
    <property type="match status" value="1"/>
</dbReference>
<dbReference type="InterPro" id="IPR041525">
    <property type="entry name" value="N/Namide_PRibTrfase"/>
</dbReference>
<proteinExistence type="inferred from homology"/>
<protein>
    <recommendedName>
        <fullName evidence="3 9">Nicotinate phosphoribosyltransferase</fullName>
        <ecNumber evidence="3 9">6.3.4.21</ecNumber>
    </recommendedName>
</protein>
<accession>A0ABY2YZN3</accession>
<dbReference type="Pfam" id="PF04095">
    <property type="entry name" value="NAPRTase"/>
    <property type="match status" value="1"/>
</dbReference>
<evidence type="ECO:0000313" key="13">
    <source>
        <dbReference type="EMBL" id="TPR24185.1"/>
    </source>
</evidence>
<dbReference type="Proteomes" id="UP000777560">
    <property type="component" value="Unassembled WGS sequence"/>
</dbReference>
<evidence type="ECO:0000313" key="14">
    <source>
        <dbReference type="Proteomes" id="UP000777560"/>
    </source>
</evidence>
<evidence type="ECO:0000256" key="4">
    <source>
        <dbReference type="ARBA" id="ARBA00022553"/>
    </source>
</evidence>
<reference evidence="13 14" key="1">
    <citation type="submission" date="2018-08" db="EMBL/GenBank/DDBJ databases">
        <title>Comparative genomics of wild bee and flower associated Lactobacillus reveals potential adaptation to the bee host.</title>
        <authorList>
            <person name="Vuong H.Q."/>
            <person name="Mcfrederick Q.S."/>
        </authorList>
    </citation>
    <scope>NUCLEOTIDE SEQUENCE [LARGE SCALE GENOMIC DNA]</scope>
    <source>
        <strain evidence="13 14">HV_13</strain>
    </source>
</reference>
<keyword evidence="14" id="KW-1185">Reference proteome</keyword>
<feature type="domain" description="Nicotinate phosphoribosyltransferase C-terminal" evidence="12">
    <location>
        <begin position="360"/>
        <end position="469"/>
    </location>
</feature>
<evidence type="ECO:0000259" key="11">
    <source>
        <dbReference type="Pfam" id="PF17767"/>
    </source>
</evidence>
<evidence type="ECO:0000256" key="8">
    <source>
        <dbReference type="ARBA" id="ARBA00048668"/>
    </source>
</evidence>
<comment type="pathway">
    <text evidence="1 9">Cofactor biosynthesis; NAD(+) biosynthesis; nicotinate D-ribonucleotide from nicotinate: step 1/1.</text>
</comment>
<dbReference type="Pfam" id="PF17767">
    <property type="entry name" value="NAPRTase_N"/>
    <property type="match status" value="1"/>
</dbReference>
<dbReference type="InterPro" id="IPR040727">
    <property type="entry name" value="NAPRTase_N"/>
</dbReference>
<comment type="function">
    <text evidence="9">Catalyzes the first step in the biosynthesis of NAD from nicotinic acid, the ATP-dependent synthesis of beta-nicotinate D-ribonucleotide from nicotinate and 5-phospho-D-ribose 1-phosphate.</text>
</comment>
<dbReference type="Gene3D" id="3.20.140.10">
    <property type="entry name" value="nicotinate phosphoribosyltransferase"/>
    <property type="match status" value="1"/>
</dbReference>
<dbReference type="RefSeq" id="WP_105964984.1">
    <property type="nucleotide sequence ID" value="NZ_POSO01000004.1"/>
</dbReference>
<dbReference type="SUPFAM" id="SSF54675">
    <property type="entry name" value="Nicotinate/Quinolinate PRTase N-terminal domain-like"/>
    <property type="match status" value="1"/>
</dbReference>
<keyword evidence="5 9" id="KW-0436">Ligase</keyword>
<evidence type="ECO:0000259" key="10">
    <source>
        <dbReference type="Pfam" id="PF04095"/>
    </source>
</evidence>
<keyword evidence="7 9" id="KW-0808">Transferase</keyword>
<feature type="domain" description="Nicotinate phosphoribosyltransferase N-terminal" evidence="11">
    <location>
        <begin position="10"/>
        <end position="134"/>
    </location>
</feature>
<dbReference type="NCBIfam" id="NF006697">
    <property type="entry name" value="PRK09243.1-4"/>
    <property type="match status" value="1"/>
</dbReference>
<organism evidence="13 14">
    <name type="scientific">Apilactobacillus micheneri</name>
    <dbReference type="NCBI Taxonomy" id="1899430"/>
    <lineage>
        <taxon>Bacteria</taxon>
        <taxon>Bacillati</taxon>
        <taxon>Bacillota</taxon>
        <taxon>Bacilli</taxon>
        <taxon>Lactobacillales</taxon>
        <taxon>Lactobacillaceae</taxon>
        <taxon>Apilactobacillus</taxon>
    </lineage>
</organism>
<dbReference type="PIRSF" id="PIRSF000484">
    <property type="entry name" value="NAPRT"/>
    <property type="match status" value="1"/>
</dbReference>
<keyword evidence="6 9" id="KW-0662">Pyridine nucleotide biosynthesis</keyword>
<sequence>MAVNFDNLTLHTDAYELSMMQTYFQQGLQNRHSVFEVYFRKMPFENGFAIFAGLEHVINYINNIKFTDDDIDFLRKDGNYSEEFLSYLKNFHFTGTIRSAVEGDLVFNNEPIMQVEGNVCECQLVETAILNIVNYQTLIATKAARIRLACGDDSLMEFGSRRAQETSAAFWGARATYIGGFDATSNVLAGKAFDIPVNGTHAHSLVEFFQDDYLAFKAYAESHYNCVFLVDTFDTLKSGVPNAIKVAKEMGNKINFAGVRIDSGDMAYLSKRVREMLDEAGFPNAKIVASNDLDEKTITSLKMQDAKIDVWGIGTKLITAFDQPALGAVYKMVSVENDEGKMIDTIKLSNNAEKVSTPGKKQVWRITEKKDGKSEGDYITFSDEDPRKQDSLYMFHPQFTYINKTLNDFDAKPLLQTIFKDGKLVYNQPSLSEIKDFSTKALSSLWPEYKRELNPQEYPVDLSLNCWNNKMNIIKNVHEKIKNRKGEF</sequence>
<comment type="similarity">
    <text evidence="2 9">Belongs to the NAPRTase family.</text>
</comment>
<keyword evidence="13" id="KW-0328">Glycosyltransferase</keyword>
<dbReference type="PANTHER" id="PTHR11098">
    <property type="entry name" value="NICOTINATE PHOSPHORIBOSYLTRANSFERASE"/>
    <property type="match status" value="1"/>
</dbReference>